<sequence length="86" mass="9878">MIPLFRHPQFIGSGDLGELLECHNAMWALIFHVLNFLLDHSSQADYWALYISTGKYSIVNHLFVPRPSQLLVTSYDLYQENESGHA</sequence>
<name>A0A0F9UGN1_9ZZZZ</name>
<evidence type="ECO:0000313" key="1">
    <source>
        <dbReference type="EMBL" id="KKN86527.1"/>
    </source>
</evidence>
<dbReference type="EMBL" id="LAZR01000146">
    <property type="protein sequence ID" value="KKN86527.1"/>
    <property type="molecule type" value="Genomic_DNA"/>
</dbReference>
<reference evidence="1" key="1">
    <citation type="journal article" date="2015" name="Nature">
        <title>Complex archaea that bridge the gap between prokaryotes and eukaryotes.</title>
        <authorList>
            <person name="Spang A."/>
            <person name="Saw J.H."/>
            <person name="Jorgensen S.L."/>
            <person name="Zaremba-Niedzwiedzka K."/>
            <person name="Martijn J."/>
            <person name="Lind A.E."/>
            <person name="van Eijk R."/>
            <person name="Schleper C."/>
            <person name="Guy L."/>
            <person name="Ettema T.J."/>
        </authorList>
    </citation>
    <scope>NUCLEOTIDE SEQUENCE</scope>
</reference>
<proteinExistence type="predicted"/>
<accession>A0A0F9UGN1</accession>
<gene>
    <name evidence="1" type="ORF">LCGC14_0267030</name>
</gene>
<dbReference type="AlphaFoldDB" id="A0A0F9UGN1"/>
<comment type="caution">
    <text evidence="1">The sequence shown here is derived from an EMBL/GenBank/DDBJ whole genome shotgun (WGS) entry which is preliminary data.</text>
</comment>
<protein>
    <submittedName>
        <fullName evidence="1">Uncharacterized protein</fullName>
    </submittedName>
</protein>
<organism evidence="1">
    <name type="scientific">marine sediment metagenome</name>
    <dbReference type="NCBI Taxonomy" id="412755"/>
    <lineage>
        <taxon>unclassified sequences</taxon>
        <taxon>metagenomes</taxon>
        <taxon>ecological metagenomes</taxon>
    </lineage>
</organism>